<sequence>MANTSGGPVSSSTRVNDALAASSKSSSERDGTLPPGIEPHQIIDQENPLNLVDSEDERLMLRSIQPAPTSSAHTSSYALRNRGEEKSKLVYDLKYHPMDDNIRPSHAARRRLAHGELLLLSDDSWGSFFEETDTEAVISREVDNGSEVDEARKKVAKSKKRNQTVSPSCKPTRRSSRKTSVVKTAYKMDMHPQDEYLEVSSAHDSEVELLSHKRRKLQRTSPVVEPELDVGVPTLAKANHHKHRSQILDLISSDYTNVDEYPMSFDEQHLRRGMETDTDEAIAVNTLSLLPSVATPQLYGVRRKEGLDVWNLPPGDRYFRHDRDSWAISPGQSFEIFEERLEEQLAAEATALSPLNYEHDDKENNIDCPDFGSTTDMSVMPASQYRPSSEERQLQH</sequence>
<feature type="region of interest" description="Disordered" evidence="1">
    <location>
        <begin position="354"/>
        <end position="396"/>
    </location>
</feature>
<proteinExistence type="predicted"/>
<evidence type="ECO:0000313" key="3">
    <source>
        <dbReference type="Proteomes" id="UP001140560"/>
    </source>
</evidence>
<organism evidence="2 3">
    <name type="scientific">Neocucurbitaria cava</name>
    <dbReference type="NCBI Taxonomy" id="798079"/>
    <lineage>
        <taxon>Eukaryota</taxon>
        <taxon>Fungi</taxon>
        <taxon>Dikarya</taxon>
        <taxon>Ascomycota</taxon>
        <taxon>Pezizomycotina</taxon>
        <taxon>Dothideomycetes</taxon>
        <taxon>Pleosporomycetidae</taxon>
        <taxon>Pleosporales</taxon>
        <taxon>Pleosporineae</taxon>
        <taxon>Cucurbitariaceae</taxon>
        <taxon>Neocucurbitaria</taxon>
    </lineage>
</organism>
<feature type="compositionally biased region" description="Polar residues" evidence="1">
    <location>
        <begin position="66"/>
        <end position="78"/>
    </location>
</feature>
<dbReference type="EMBL" id="JAPEUY010000011">
    <property type="protein sequence ID" value="KAJ4368102.1"/>
    <property type="molecule type" value="Genomic_DNA"/>
</dbReference>
<accession>A0A9W9CL55</accession>
<keyword evidence="3" id="KW-1185">Reference proteome</keyword>
<dbReference type="Proteomes" id="UP001140560">
    <property type="component" value="Unassembled WGS sequence"/>
</dbReference>
<feature type="region of interest" description="Disordered" evidence="1">
    <location>
        <begin position="145"/>
        <end position="180"/>
    </location>
</feature>
<reference evidence="2" key="1">
    <citation type="submission" date="2022-10" db="EMBL/GenBank/DDBJ databases">
        <title>Tapping the CABI collections for fungal endophytes: first genome assemblies for Collariella, Neodidymelliopsis, Ascochyta clinopodiicola, Didymella pomorum, Didymosphaeria variabile, Neocosmospora piperis and Neocucurbitaria cava.</title>
        <authorList>
            <person name="Hill R."/>
        </authorList>
    </citation>
    <scope>NUCLEOTIDE SEQUENCE</scope>
    <source>
        <strain evidence="2">IMI 356814</strain>
    </source>
</reference>
<name>A0A9W9CL55_9PLEO</name>
<feature type="region of interest" description="Disordered" evidence="1">
    <location>
        <begin position="62"/>
        <end position="81"/>
    </location>
</feature>
<dbReference type="OrthoDB" id="5430111at2759"/>
<comment type="caution">
    <text evidence="2">The sequence shown here is derived from an EMBL/GenBank/DDBJ whole genome shotgun (WGS) entry which is preliminary data.</text>
</comment>
<protein>
    <submittedName>
        <fullName evidence="2">Uncharacterized protein</fullName>
    </submittedName>
</protein>
<feature type="compositionally biased region" description="Polar residues" evidence="1">
    <location>
        <begin position="1"/>
        <end position="15"/>
    </location>
</feature>
<dbReference type="AlphaFoldDB" id="A0A9W9CL55"/>
<evidence type="ECO:0000313" key="2">
    <source>
        <dbReference type="EMBL" id="KAJ4368102.1"/>
    </source>
</evidence>
<gene>
    <name evidence="2" type="ORF">N0V83_006457</name>
</gene>
<evidence type="ECO:0000256" key="1">
    <source>
        <dbReference type="SAM" id="MobiDB-lite"/>
    </source>
</evidence>
<feature type="region of interest" description="Disordered" evidence="1">
    <location>
        <begin position="1"/>
        <end position="49"/>
    </location>
</feature>